<dbReference type="SUPFAM" id="SSF56024">
    <property type="entry name" value="Phospholipase D/nuclease"/>
    <property type="match status" value="2"/>
</dbReference>
<evidence type="ECO:0000256" key="3">
    <source>
        <dbReference type="ARBA" id="ARBA00018392"/>
    </source>
</evidence>
<keyword evidence="8" id="KW-1185">Reference proteome</keyword>
<evidence type="ECO:0000313" key="7">
    <source>
        <dbReference type="EMBL" id="SMX42949.1"/>
    </source>
</evidence>
<evidence type="ECO:0000259" key="6">
    <source>
        <dbReference type="PROSITE" id="PS50035"/>
    </source>
</evidence>
<dbReference type="EMBL" id="FXYE01000002">
    <property type="protein sequence ID" value="SMX42949.1"/>
    <property type="molecule type" value="Genomic_DNA"/>
</dbReference>
<dbReference type="PROSITE" id="PS50035">
    <property type="entry name" value="PLD"/>
    <property type="match status" value="2"/>
</dbReference>
<dbReference type="InterPro" id="IPR025202">
    <property type="entry name" value="PLD-like_dom"/>
</dbReference>
<dbReference type="GO" id="GO:0005576">
    <property type="term" value="C:extracellular region"/>
    <property type="evidence" value="ECO:0007669"/>
    <property type="project" value="UniProtKB-SubCell"/>
</dbReference>
<sequence>MLEHEKDRLQVLITAEEAFPALEAAFLDANSTISAGFRIFDPMTRLRSARARAVGQTWGDLLVDTLNRGVDVTLLISDFDPVNGTDLHRGTWRTMRILCGLREMTRDGAGRLIARALLHPAQLAPLMRVAFAPMARGKLRAAVEQHGADILRGAPGVRPWFTDKEGTPSLRRFALPRQFPATHHHKLAVFDQQRLYIGGLDLNERRYDTQHHDQPAQQTWHDVQVLIDDPTLARAGQTYLNSFPNTVAGAKPPPPVAGFLRTQSARRRVSLAHISPRSALRELRTAHVEQIATAKRLIYLETQFFRDRDIARALCRAAHANPDLTLILTLPGAPEDVAFHGSGALEARFGENLQARCIAKVQRAFGPRLFIGSPVQPRPVSPADPDEDRAHLSGAPLVYVHSKVSVFDDSAAIVSSANLNGRSLNWDSEAGVLLQRPTEVAQVARRVMGHWLPDEVGPEFYAPATARDAWAAWAAKNDSADPKDQKGFIVPYKSVPARRFGRAVPGVPESMV</sequence>
<dbReference type="Pfam" id="PF13091">
    <property type="entry name" value="PLDc_2"/>
    <property type="match status" value="1"/>
</dbReference>
<reference evidence="8" key="1">
    <citation type="submission" date="2017-05" db="EMBL/GenBank/DDBJ databases">
        <authorList>
            <person name="Rodrigo-Torres L."/>
            <person name="Arahal R. D."/>
            <person name="Lucena T."/>
        </authorList>
    </citation>
    <scope>NUCLEOTIDE SEQUENCE [LARGE SCALE GENOMIC DNA]</scope>
    <source>
        <strain evidence="8">CECT 8621</strain>
    </source>
</reference>
<dbReference type="Proteomes" id="UP000202922">
    <property type="component" value="Unassembled WGS sequence"/>
</dbReference>
<evidence type="ECO:0000256" key="2">
    <source>
        <dbReference type="ARBA" id="ARBA00004613"/>
    </source>
</evidence>
<dbReference type="PANTHER" id="PTHR21248">
    <property type="entry name" value="CARDIOLIPIN SYNTHASE"/>
    <property type="match status" value="1"/>
</dbReference>
<keyword evidence="4" id="KW-0964">Secreted</keyword>
<feature type="domain" description="PLD phosphodiesterase" evidence="6">
    <location>
        <begin position="396"/>
        <end position="423"/>
    </location>
</feature>
<organism evidence="7 8">
    <name type="scientific">Actibacterium lipolyticum</name>
    <dbReference type="NCBI Taxonomy" id="1524263"/>
    <lineage>
        <taxon>Bacteria</taxon>
        <taxon>Pseudomonadati</taxon>
        <taxon>Pseudomonadota</taxon>
        <taxon>Alphaproteobacteria</taxon>
        <taxon>Rhodobacterales</taxon>
        <taxon>Roseobacteraceae</taxon>
        <taxon>Actibacterium</taxon>
    </lineage>
</organism>
<dbReference type="InterPro" id="IPR001736">
    <property type="entry name" value="PLipase_D/transphosphatidylase"/>
</dbReference>
<proteinExistence type="predicted"/>
<evidence type="ECO:0000256" key="4">
    <source>
        <dbReference type="ARBA" id="ARBA00022525"/>
    </source>
</evidence>
<accession>A0A238KJA2</accession>
<name>A0A238KJA2_9RHOB</name>
<feature type="domain" description="PLD phosphodiesterase" evidence="6">
    <location>
        <begin position="179"/>
        <end position="206"/>
    </location>
</feature>
<dbReference type="PANTHER" id="PTHR21248:SF22">
    <property type="entry name" value="PHOSPHOLIPASE D"/>
    <property type="match status" value="1"/>
</dbReference>
<dbReference type="Gene3D" id="3.30.870.10">
    <property type="entry name" value="Endonuclease Chain A"/>
    <property type="match status" value="2"/>
</dbReference>
<comment type="function">
    <text evidence="1">Could be a virulence factor.</text>
</comment>
<dbReference type="AlphaFoldDB" id="A0A238KJA2"/>
<evidence type="ECO:0000256" key="1">
    <source>
        <dbReference type="ARBA" id="ARBA00003145"/>
    </source>
</evidence>
<dbReference type="RefSeq" id="WP_093967334.1">
    <property type="nucleotide sequence ID" value="NZ_FXYE01000002.1"/>
</dbReference>
<dbReference type="OrthoDB" id="8828485at2"/>
<dbReference type="GO" id="GO:0030572">
    <property type="term" value="F:phosphatidyltransferase activity"/>
    <property type="evidence" value="ECO:0007669"/>
    <property type="project" value="UniProtKB-ARBA"/>
</dbReference>
<comment type="subcellular location">
    <subcellularLocation>
        <location evidence="2">Secreted</location>
    </subcellularLocation>
</comment>
<gene>
    <name evidence="7" type="ORF">COL8621_02147</name>
</gene>
<dbReference type="SMART" id="SM00155">
    <property type="entry name" value="PLDc"/>
    <property type="match status" value="2"/>
</dbReference>
<dbReference type="GO" id="GO:0032049">
    <property type="term" value="P:cardiolipin biosynthetic process"/>
    <property type="evidence" value="ECO:0007669"/>
    <property type="project" value="UniProtKB-ARBA"/>
</dbReference>
<protein>
    <recommendedName>
        <fullName evidence="3">Phospholipase D</fullName>
    </recommendedName>
    <alternativeName>
        <fullName evidence="5">Choline phosphatase</fullName>
    </alternativeName>
</protein>
<evidence type="ECO:0000313" key="8">
    <source>
        <dbReference type="Proteomes" id="UP000202922"/>
    </source>
</evidence>
<evidence type="ECO:0000256" key="5">
    <source>
        <dbReference type="ARBA" id="ARBA00029594"/>
    </source>
</evidence>
<dbReference type="CDD" id="cd09105">
    <property type="entry name" value="PLDc_vPLD1_2_like_2"/>
    <property type="match status" value="1"/>
</dbReference>